<dbReference type="InterPro" id="IPR004300">
    <property type="entry name" value="Glyco_hydro_57_N"/>
</dbReference>
<dbReference type="EMBL" id="MEVI01000002">
    <property type="protein sequence ID" value="OGC55573.1"/>
    <property type="molecule type" value="Genomic_DNA"/>
</dbReference>
<dbReference type="SUPFAM" id="SSF88713">
    <property type="entry name" value="Glycoside hydrolase/deacetylase"/>
    <property type="match status" value="1"/>
</dbReference>
<evidence type="ECO:0000313" key="4">
    <source>
        <dbReference type="EMBL" id="OGC55573.1"/>
    </source>
</evidence>
<evidence type="ECO:0000256" key="1">
    <source>
        <dbReference type="ARBA" id="ARBA00006821"/>
    </source>
</evidence>
<name>A0A1F4VFU6_UNCKA</name>
<dbReference type="Proteomes" id="UP000176504">
    <property type="component" value="Unassembled WGS sequence"/>
</dbReference>
<protein>
    <recommendedName>
        <fullName evidence="3">Glycoside hydrolase family 57 N-terminal domain-containing protein</fullName>
    </recommendedName>
</protein>
<dbReference type="Gene3D" id="3.20.110.20">
    <property type="match status" value="1"/>
</dbReference>
<proteinExistence type="inferred from homology"/>
<evidence type="ECO:0000259" key="3">
    <source>
        <dbReference type="Pfam" id="PF03065"/>
    </source>
</evidence>
<dbReference type="InterPro" id="IPR052046">
    <property type="entry name" value="GH57_Enzymes"/>
</dbReference>
<feature type="domain" description="Glycoside hydrolase family 57 N-terminal" evidence="3">
    <location>
        <begin position="16"/>
        <end position="270"/>
    </location>
</feature>
<reference evidence="4 5" key="1">
    <citation type="journal article" date="2016" name="Nat. Commun.">
        <title>Thousands of microbial genomes shed light on interconnected biogeochemical processes in an aquifer system.</title>
        <authorList>
            <person name="Anantharaman K."/>
            <person name="Brown C.T."/>
            <person name="Hug L.A."/>
            <person name="Sharon I."/>
            <person name="Castelle C.J."/>
            <person name="Probst A.J."/>
            <person name="Thomas B.C."/>
            <person name="Singh A."/>
            <person name="Wilkins M.J."/>
            <person name="Karaoz U."/>
            <person name="Brodie E.L."/>
            <person name="Williams K.H."/>
            <person name="Hubbard S.S."/>
            <person name="Banfield J.F."/>
        </authorList>
    </citation>
    <scope>NUCLEOTIDE SEQUENCE [LARGE SCALE GENOMIC DNA]</scope>
</reference>
<organism evidence="4 5">
    <name type="scientific">candidate division WWE3 bacterium RIFCSPLOWO2_01_FULL_41_18</name>
    <dbReference type="NCBI Taxonomy" id="1802625"/>
    <lineage>
        <taxon>Bacteria</taxon>
        <taxon>Katanobacteria</taxon>
    </lineage>
</organism>
<dbReference type="GO" id="GO:0003824">
    <property type="term" value="F:catalytic activity"/>
    <property type="evidence" value="ECO:0007669"/>
    <property type="project" value="InterPro"/>
</dbReference>
<sequence length="424" mass="48048">MIVSFLLHLYQPPFQYARIFHELASECYVPLVRLLKRKKEFRATLNIPLSLLEWFDKEKVEGFTEEIALLRDKEVIELTGSAAYHPILTKLSEAEVERQIILNEAGLGYYLGRRQGFEGENAFMIKNLGGFFPPEMAFNSDLGKLVESLGYEWVILDEVSIPGDKREEVKSSGIFYRLLGSNLKICFRDRGLSLGVAYKRDSDPGDFIEGLKFLSSLGRKFALIVLDGETFGHHNKGGIDLLDNLLDSILAEGHTFSTLSNLMHEFDSKKETPVVEASWGASDEDMKEGNVYPKWYLSGNEVHSAFSDFESLMLSSLSKVSKEMGGKTSGDHIGNLPVWDFNKVSVSSDLSENEKSFIKSRILLDKALNSDKYWWSSKNPFFDVNLIKRSLELFVKSAEKISPLDQDILKDIKVLKERVLNSIK</sequence>
<dbReference type="Pfam" id="PF03065">
    <property type="entry name" value="Glyco_hydro_57"/>
    <property type="match status" value="1"/>
</dbReference>
<comment type="caution">
    <text evidence="4">The sequence shown here is derived from an EMBL/GenBank/DDBJ whole genome shotgun (WGS) entry which is preliminary data.</text>
</comment>
<dbReference type="GO" id="GO:0005975">
    <property type="term" value="P:carbohydrate metabolic process"/>
    <property type="evidence" value="ECO:0007669"/>
    <property type="project" value="InterPro"/>
</dbReference>
<keyword evidence="2" id="KW-0119">Carbohydrate metabolism</keyword>
<comment type="similarity">
    <text evidence="1">Belongs to the glycosyl hydrolase 57 family.</text>
</comment>
<dbReference type="PANTHER" id="PTHR36306">
    <property type="entry name" value="ALPHA-AMYLASE-RELATED-RELATED"/>
    <property type="match status" value="1"/>
</dbReference>
<dbReference type="AlphaFoldDB" id="A0A1F4VFU6"/>
<accession>A0A1F4VFU6</accession>
<evidence type="ECO:0000313" key="5">
    <source>
        <dbReference type="Proteomes" id="UP000176504"/>
    </source>
</evidence>
<gene>
    <name evidence="4" type="ORF">A3A78_01305</name>
</gene>
<dbReference type="InterPro" id="IPR011330">
    <property type="entry name" value="Glyco_hydro/deAcase_b/a-brl"/>
</dbReference>
<evidence type="ECO:0000256" key="2">
    <source>
        <dbReference type="ARBA" id="ARBA00023277"/>
    </source>
</evidence>
<dbReference type="PANTHER" id="PTHR36306:SF1">
    <property type="entry name" value="ALPHA-AMYLASE-RELATED"/>
    <property type="match status" value="1"/>
</dbReference>